<comment type="caution">
    <text evidence="2">The sequence shown here is derived from an EMBL/GenBank/DDBJ whole genome shotgun (WGS) entry which is preliminary data.</text>
</comment>
<evidence type="ECO:0000259" key="1">
    <source>
        <dbReference type="Pfam" id="PF01636"/>
    </source>
</evidence>
<keyword evidence="2" id="KW-0808">Transferase</keyword>
<organism evidence="2 3">
    <name type="scientific">Actinotalea ferrariae CF5-4</name>
    <dbReference type="NCBI Taxonomy" id="948458"/>
    <lineage>
        <taxon>Bacteria</taxon>
        <taxon>Bacillati</taxon>
        <taxon>Actinomycetota</taxon>
        <taxon>Actinomycetes</taxon>
        <taxon>Micrococcales</taxon>
        <taxon>Cellulomonadaceae</taxon>
        <taxon>Actinotalea</taxon>
    </lineage>
</organism>
<dbReference type="Gene3D" id="3.90.1200.10">
    <property type="match status" value="1"/>
</dbReference>
<gene>
    <name evidence="2" type="ORF">N866_18330</name>
</gene>
<keyword evidence="3" id="KW-1185">Reference proteome</keyword>
<reference evidence="2 3" key="1">
    <citation type="submission" date="2014-01" db="EMBL/GenBank/DDBJ databases">
        <title>Actinotalea ferrariae CF5-4.</title>
        <authorList>
            <person name="Chen F."/>
            <person name="Li Y."/>
            <person name="Wang G."/>
        </authorList>
    </citation>
    <scope>NUCLEOTIDE SEQUENCE [LARGE SCALE GENOMIC DNA]</scope>
    <source>
        <strain evidence="2 3">CF5-4</strain>
    </source>
</reference>
<name>A0A021VUN3_9CELL</name>
<protein>
    <submittedName>
        <fullName evidence="2">Aminoglycoside phosphotransferase</fullName>
    </submittedName>
</protein>
<feature type="domain" description="Aminoglycoside phosphotransferase" evidence="1">
    <location>
        <begin position="76"/>
        <end position="276"/>
    </location>
</feature>
<evidence type="ECO:0000313" key="2">
    <source>
        <dbReference type="EMBL" id="EYR63770.1"/>
    </source>
</evidence>
<dbReference type="Proteomes" id="UP000019753">
    <property type="component" value="Unassembled WGS sequence"/>
</dbReference>
<dbReference type="RefSeq" id="WP_034225171.1">
    <property type="nucleotide sequence ID" value="NZ_AXCW01000068.1"/>
</dbReference>
<dbReference type="AlphaFoldDB" id="A0A021VUN3"/>
<dbReference type="InterPro" id="IPR011009">
    <property type="entry name" value="Kinase-like_dom_sf"/>
</dbReference>
<sequence length="326" mass="34359">MSTAPTPPAFSGSRLGWGDLPRDLRTRIQRLAGAEVVSESTATNGFSPGFASTLELGDGTCVFVKAVAPDLNPLSPTLARAEVHVNRLLPPEASAPELLFADDDGTWVALGFAVVDGAAPTVPWEDAELTLALEAVARLTRVPAPSGLRDLREMTGDLFTGWGRLAQDRVDLDAVLEALPEHAAWLPAALPRLRRWEEDGVGATAGDRLVHADLRGDNMLVGTGTGGRRVWLVDWPHASAGSPVFDVVGMLPSVAMSGGGAAADVFARHPGAEGMDPRDVRDVLAGIAGYLVRSAVQAPPRGIPNLRAFQLAQGRAALDWLRVLDA</sequence>
<dbReference type="EMBL" id="AXCW01000068">
    <property type="protein sequence ID" value="EYR63770.1"/>
    <property type="molecule type" value="Genomic_DNA"/>
</dbReference>
<dbReference type="InterPro" id="IPR002575">
    <property type="entry name" value="Aminoglycoside_PTrfase"/>
</dbReference>
<proteinExistence type="predicted"/>
<accession>A0A021VUN3</accession>
<dbReference type="OrthoDB" id="2570531at2"/>
<evidence type="ECO:0000313" key="3">
    <source>
        <dbReference type="Proteomes" id="UP000019753"/>
    </source>
</evidence>
<dbReference type="SUPFAM" id="SSF56112">
    <property type="entry name" value="Protein kinase-like (PK-like)"/>
    <property type="match status" value="1"/>
</dbReference>
<dbReference type="Pfam" id="PF01636">
    <property type="entry name" value="APH"/>
    <property type="match status" value="1"/>
</dbReference>
<dbReference type="GO" id="GO:0016740">
    <property type="term" value="F:transferase activity"/>
    <property type="evidence" value="ECO:0007669"/>
    <property type="project" value="UniProtKB-KW"/>
</dbReference>